<accession>A0A0B7AUW0</accession>
<dbReference type="AlphaFoldDB" id="A0A0B7AUW0"/>
<reference evidence="1" key="1">
    <citation type="submission" date="2014-12" db="EMBL/GenBank/DDBJ databases">
        <title>Insight into the proteome of Arion vulgaris.</title>
        <authorList>
            <person name="Aradska J."/>
            <person name="Bulat T."/>
            <person name="Smidak R."/>
            <person name="Sarate P."/>
            <person name="Gangsoo J."/>
            <person name="Sialana F."/>
            <person name="Bilban M."/>
            <person name="Lubec G."/>
        </authorList>
    </citation>
    <scope>NUCLEOTIDE SEQUENCE</scope>
    <source>
        <tissue evidence="1">Skin</tissue>
    </source>
</reference>
<proteinExistence type="predicted"/>
<sequence>RLLQHALKVTVLLFCYRAIWIQIHNFRNARQSLQRSFPPSPFKYATVATKLI</sequence>
<organism evidence="1">
    <name type="scientific">Arion vulgaris</name>
    <dbReference type="NCBI Taxonomy" id="1028688"/>
    <lineage>
        <taxon>Eukaryota</taxon>
        <taxon>Metazoa</taxon>
        <taxon>Spiralia</taxon>
        <taxon>Lophotrochozoa</taxon>
        <taxon>Mollusca</taxon>
        <taxon>Gastropoda</taxon>
        <taxon>Heterobranchia</taxon>
        <taxon>Euthyneura</taxon>
        <taxon>Panpulmonata</taxon>
        <taxon>Eupulmonata</taxon>
        <taxon>Stylommatophora</taxon>
        <taxon>Helicina</taxon>
        <taxon>Arionoidea</taxon>
        <taxon>Arionidae</taxon>
        <taxon>Arion</taxon>
    </lineage>
</organism>
<gene>
    <name evidence="1" type="primary">ORF139094</name>
</gene>
<name>A0A0B7AUW0_9EUPU</name>
<protein>
    <submittedName>
        <fullName evidence="1">Uncharacterized protein</fullName>
    </submittedName>
</protein>
<feature type="non-terminal residue" evidence="1">
    <location>
        <position position="1"/>
    </location>
</feature>
<evidence type="ECO:0000313" key="1">
    <source>
        <dbReference type="EMBL" id="CEK83806.1"/>
    </source>
</evidence>
<dbReference type="EMBL" id="HACG01036941">
    <property type="protein sequence ID" value="CEK83806.1"/>
    <property type="molecule type" value="Transcribed_RNA"/>
</dbReference>